<comment type="caution">
    <text evidence="2">The sequence shown here is derived from an EMBL/GenBank/DDBJ whole genome shotgun (WGS) entry which is preliminary data.</text>
</comment>
<sequence>MWRWQHGKLIWLVRILDEHLPAVEADLHRYYRLDIIDLYRGKLSVRKLLSLLQGLPRGSALHVAITGEEASWSPGDYLLAATVDLLQVSNWLFMQANSKKGTRNPFPDPVQRPGRKTLQEAPDQESQRFASAQEVSAFIARATRGH</sequence>
<proteinExistence type="predicted"/>
<keyword evidence="3" id="KW-1185">Reference proteome</keyword>
<evidence type="ECO:0000313" key="3">
    <source>
        <dbReference type="Proteomes" id="UP001501578"/>
    </source>
</evidence>
<name>A0ABN1RCT8_9ACTN</name>
<accession>A0ABN1RCT8</accession>
<evidence type="ECO:0000256" key="1">
    <source>
        <dbReference type="SAM" id="MobiDB-lite"/>
    </source>
</evidence>
<organism evidence="2 3">
    <name type="scientific">Nonomuraea longicatena</name>
    <dbReference type="NCBI Taxonomy" id="83682"/>
    <lineage>
        <taxon>Bacteria</taxon>
        <taxon>Bacillati</taxon>
        <taxon>Actinomycetota</taxon>
        <taxon>Actinomycetes</taxon>
        <taxon>Streptosporangiales</taxon>
        <taxon>Streptosporangiaceae</taxon>
        <taxon>Nonomuraea</taxon>
    </lineage>
</organism>
<gene>
    <name evidence="2" type="ORF">GCM10009560_78960</name>
</gene>
<dbReference type="Proteomes" id="UP001501578">
    <property type="component" value="Unassembled WGS sequence"/>
</dbReference>
<evidence type="ECO:0000313" key="2">
    <source>
        <dbReference type="EMBL" id="GAA0954981.1"/>
    </source>
</evidence>
<feature type="region of interest" description="Disordered" evidence="1">
    <location>
        <begin position="98"/>
        <end position="131"/>
    </location>
</feature>
<protein>
    <submittedName>
        <fullName evidence="2">Uncharacterized protein</fullName>
    </submittedName>
</protein>
<reference evidence="2 3" key="1">
    <citation type="journal article" date="2019" name="Int. J. Syst. Evol. Microbiol.">
        <title>The Global Catalogue of Microorganisms (GCM) 10K type strain sequencing project: providing services to taxonomists for standard genome sequencing and annotation.</title>
        <authorList>
            <consortium name="The Broad Institute Genomics Platform"/>
            <consortium name="The Broad Institute Genome Sequencing Center for Infectious Disease"/>
            <person name="Wu L."/>
            <person name="Ma J."/>
        </authorList>
    </citation>
    <scope>NUCLEOTIDE SEQUENCE [LARGE SCALE GENOMIC DNA]</scope>
    <source>
        <strain evidence="2 3">JCM 11136</strain>
    </source>
</reference>
<dbReference type="EMBL" id="BAAAHQ010000082">
    <property type="protein sequence ID" value="GAA0954981.1"/>
    <property type="molecule type" value="Genomic_DNA"/>
</dbReference>